<keyword evidence="1" id="KW-1133">Transmembrane helix</keyword>
<gene>
    <name evidence="2" type="ORF">CFOL_v3_21678</name>
</gene>
<name>A0A1Q3CDB4_CEPFO</name>
<dbReference type="AlphaFoldDB" id="A0A1Q3CDB4"/>
<comment type="caution">
    <text evidence="2">The sequence shown here is derived from an EMBL/GenBank/DDBJ whole genome shotgun (WGS) entry which is preliminary data.</text>
</comment>
<accession>A0A1Q3CDB4</accession>
<dbReference type="EMBL" id="BDDD01001761">
    <property type="protein sequence ID" value="GAV78210.1"/>
    <property type="molecule type" value="Genomic_DNA"/>
</dbReference>
<dbReference type="Proteomes" id="UP000187406">
    <property type="component" value="Unassembled WGS sequence"/>
</dbReference>
<reference evidence="3" key="1">
    <citation type="submission" date="2016-04" db="EMBL/GenBank/DDBJ databases">
        <title>Cephalotus genome sequencing.</title>
        <authorList>
            <person name="Fukushima K."/>
            <person name="Hasebe M."/>
            <person name="Fang X."/>
        </authorList>
    </citation>
    <scope>NUCLEOTIDE SEQUENCE [LARGE SCALE GENOMIC DNA]</scope>
    <source>
        <strain evidence="3">cv. St1</strain>
    </source>
</reference>
<dbReference type="OrthoDB" id="904575at2759"/>
<evidence type="ECO:0000256" key="1">
    <source>
        <dbReference type="SAM" id="Phobius"/>
    </source>
</evidence>
<organism evidence="2 3">
    <name type="scientific">Cephalotus follicularis</name>
    <name type="common">Albany pitcher plant</name>
    <dbReference type="NCBI Taxonomy" id="3775"/>
    <lineage>
        <taxon>Eukaryota</taxon>
        <taxon>Viridiplantae</taxon>
        <taxon>Streptophyta</taxon>
        <taxon>Embryophyta</taxon>
        <taxon>Tracheophyta</taxon>
        <taxon>Spermatophyta</taxon>
        <taxon>Magnoliopsida</taxon>
        <taxon>eudicotyledons</taxon>
        <taxon>Gunneridae</taxon>
        <taxon>Pentapetalae</taxon>
        <taxon>rosids</taxon>
        <taxon>fabids</taxon>
        <taxon>Oxalidales</taxon>
        <taxon>Cephalotaceae</taxon>
        <taxon>Cephalotus</taxon>
    </lineage>
</organism>
<keyword evidence="1" id="KW-0812">Transmembrane</keyword>
<sequence length="150" mass="16434">MVAFIFNFIFSVVTTLANIITRLIFTTTAYLIVLLIHAFKVPGEALQTGMEYVGEVIRACFDYVFELAWEAISTLISTAFDNFVEAVTGSVSVTGSVFGDLVEKTRASLDGLLEDLPEIIGGLSEMIMTIVSDLWNNYKDALGYVAENIA</sequence>
<proteinExistence type="predicted"/>
<evidence type="ECO:0000313" key="3">
    <source>
        <dbReference type="Proteomes" id="UP000187406"/>
    </source>
</evidence>
<keyword evidence="1" id="KW-0472">Membrane</keyword>
<evidence type="ECO:0000313" key="2">
    <source>
        <dbReference type="EMBL" id="GAV78210.1"/>
    </source>
</evidence>
<feature type="transmembrane region" description="Helical" evidence="1">
    <location>
        <begin position="6"/>
        <end position="36"/>
    </location>
</feature>
<dbReference type="InParanoid" id="A0A1Q3CDB4"/>
<keyword evidence="3" id="KW-1185">Reference proteome</keyword>
<protein>
    <submittedName>
        <fullName evidence="2">Uncharacterized protein</fullName>
    </submittedName>
</protein>